<evidence type="ECO:0008006" key="4">
    <source>
        <dbReference type="Google" id="ProtNLM"/>
    </source>
</evidence>
<keyword evidence="1" id="KW-1133">Transmembrane helix</keyword>
<keyword evidence="3" id="KW-1185">Reference proteome</keyword>
<organism evidence="2 3">
    <name type="scientific">Kribbella pratensis</name>
    <dbReference type="NCBI Taxonomy" id="2512112"/>
    <lineage>
        <taxon>Bacteria</taxon>
        <taxon>Bacillati</taxon>
        <taxon>Actinomycetota</taxon>
        <taxon>Actinomycetes</taxon>
        <taxon>Propionibacteriales</taxon>
        <taxon>Kribbellaceae</taxon>
        <taxon>Kribbella</taxon>
    </lineage>
</organism>
<accession>A0ABY2F9X0</accession>
<gene>
    <name evidence="2" type="ORF">EV137_5382</name>
</gene>
<feature type="transmembrane region" description="Helical" evidence="1">
    <location>
        <begin position="61"/>
        <end position="83"/>
    </location>
</feature>
<feature type="transmembrane region" description="Helical" evidence="1">
    <location>
        <begin position="36"/>
        <end position="54"/>
    </location>
</feature>
<dbReference type="EMBL" id="SODU01000003">
    <property type="protein sequence ID" value="TDW87309.1"/>
    <property type="molecule type" value="Genomic_DNA"/>
</dbReference>
<comment type="caution">
    <text evidence="2">The sequence shown here is derived from an EMBL/GenBank/DDBJ whole genome shotgun (WGS) entry which is preliminary data.</text>
</comment>
<keyword evidence="1" id="KW-0472">Membrane</keyword>
<evidence type="ECO:0000256" key="1">
    <source>
        <dbReference type="SAM" id="Phobius"/>
    </source>
</evidence>
<name>A0ABY2F9X0_9ACTN</name>
<dbReference type="RefSeq" id="WP_134006672.1">
    <property type="nucleotide sequence ID" value="NZ_SODU01000003.1"/>
</dbReference>
<dbReference type="Proteomes" id="UP000295060">
    <property type="component" value="Unassembled WGS sequence"/>
</dbReference>
<evidence type="ECO:0000313" key="2">
    <source>
        <dbReference type="EMBL" id="TDW87309.1"/>
    </source>
</evidence>
<proteinExistence type="predicted"/>
<sequence>MTATGDGPTELWTADLRRTGRVAFPLRRQPLLRQTWSTFGLLGLLAVAGLPHALKISGVQLIVVIVVTTAVVIGLCFSIWQLLTRGPVLTIDTGGVRLGRRRFMAWSEIDAITELDGPPGDRRFAVVSKVHRRKLWIGPEYVRNVVAFRYWLLDLLEEHRRTVASPG</sequence>
<protein>
    <recommendedName>
        <fullName evidence="4">PH domain-containing protein</fullName>
    </recommendedName>
</protein>
<keyword evidence="1" id="KW-0812">Transmembrane</keyword>
<reference evidence="2 3" key="1">
    <citation type="submission" date="2019-03" db="EMBL/GenBank/DDBJ databases">
        <title>Genomic Encyclopedia of Type Strains, Phase III (KMG-III): the genomes of soil and plant-associated and newly described type strains.</title>
        <authorList>
            <person name="Whitman W."/>
        </authorList>
    </citation>
    <scope>NUCLEOTIDE SEQUENCE [LARGE SCALE GENOMIC DNA]</scope>
    <source>
        <strain evidence="2 3">VKMAc-2574</strain>
    </source>
</reference>
<evidence type="ECO:0000313" key="3">
    <source>
        <dbReference type="Proteomes" id="UP000295060"/>
    </source>
</evidence>